<dbReference type="HOGENOM" id="CLU_175082_0_0_1"/>
<dbReference type="eggNOG" id="ENOG502T0DE">
    <property type="taxonomic scope" value="Eukaryota"/>
</dbReference>
<feature type="region of interest" description="Disordered" evidence="1">
    <location>
        <begin position="1"/>
        <end position="20"/>
    </location>
</feature>
<reference evidence="2 3" key="1">
    <citation type="submission" date="2012-08" db="EMBL/GenBank/DDBJ databases">
        <title>Oryza genome evolution.</title>
        <authorList>
            <person name="Wing R.A."/>
        </authorList>
    </citation>
    <scope>NUCLEOTIDE SEQUENCE</scope>
</reference>
<evidence type="ECO:0000313" key="3">
    <source>
        <dbReference type="Proteomes" id="UP000032180"/>
    </source>
</evidence>
<reference evidence="3" key="2">
    <citation type="submission" date="2013-12" db="EMBL/GenBank/DDBJ databases">
        <authorList>
            <person name="Yu Y."/>
            <person name="Lee S."/>
            <person name="de Baynast K."/>
            <person name="Wissotski M."/>
            <person name="Liu L."/>
            <person name="Talag J."/>
            <person name="Goicoechea J."/>
            <person name="Angelova A."/>
            <person name="Jetty R."/>
            <person name="Kudrna D."/>
            <person name="Golser W."/>
            <person name="Rivera L."/>
            <person name="Zhang J."/>
            <person name="Wing R."/>
        </authorList>
    </citation>
    <scope>NUCLEOTIDE SEQUENCE</scope>
</reference>
<dbReference type="Proteomes" id="UP000032180">
    <property type="component" value="Chromosome 8"/>
</dbReference>
<reference evidence="2" key="3">
    <citation type="submission" date="2015-04" db="UniProtKB">
        <authorList>
            <consortium name="EnsemblPlants"/>
        </authorList>
    </citation>
    <scope>IDENTIFICATION</scope>
</reference>
<evidence type="ECO:0000313" key="2">
    <source>
        <dbReference type="EnsemblPlants" id="LPERR08G13620.1"/>
    </source>
</evidence>
<keyword evidence="3" id="KW-1185">Reference proteome</keyword>
<dbReference type="EnsemblPlants" id="LPERR08G13620.1">
    <property type="protein sequence ID" value="LPERR08G13620.1"/>
    <property type="gene ID" value="LPERR08G13620"/>
</dbReference>
<sequence>MTRKSMVAVGKSNGRTSGGMVSLRRRRPFQLMVLRRLRELKKIVPATSRRSHGGDVDALLRRAAEYICALELKVAVLRKLSAIYGA</sequence>
<accession>A0A0D9X8E3</accession>
<dbReference type="Gramene" id="LPERR08G13620.1">
    <property type="protein sequence ID" value="LPERR08G13620.1"/>
    <property type="gene ID" value="LPERR08G13620"/>
</dbReference>
<protein>
    <recommendedName>
        <fullName evidence="4">BHLH domain-containing protein</fullName>
    </recommendedName>
</protein>
<proteinExistence type="predicted"/>
<organism evidence="2 3">
    <name type="scientific">Leersia perrieri</name>
    <dbReference type="NCBI Taxonomy" id="77586"/>
    <lineage>
        <taxon>Eukaryota</taxon>
        <taxon>Viridiplantae</taxon>
        <taxon>Streptophyta</taxon>
        <taxon>Embryophyta</taxon>
        <taxon>Tracheophyta</taxon>
        <taxon>Spermatophyta</taxon>
        <taxon>Magnoliopsida</taxon>
        <taxon>Liliopsida</taxon>
        <taxon>Poales</taxon>
        <taxon>Poaceae</taxon>
        <taxon>BOP clade</taxon>
        <taxon>Oryzoideae</taxon>
        <taxon>Oryzeae</taxon>
        <taxon>Oryzinae</taxon>
        <taxon>Leersia</taxon>
    </lineage>
</organism>
<dbReference type="AlphaFoldDB" id="A0A0D9X8E3"/>
<evidence type="ECO:0008006" key="4">
    <source>
        <dbReference type="Google" id="ProtNLM"/>
    </source>
</evidence>
<name>A0A0D9X8E3_9ORYZ</name>
<evidence type="ECO:0000256" key="1">
    <source>
        <dbReference type="SAM" id="MobiDB-lite"/>
    </source>
</evidence>